<feature type="domain" description="DUF7507" evidence="4">
    <location>
        <begin position="417"/>
        <end position="521"/>
    </location>
</feature>
<feature type="region of interest" description="Disordered" evidence="1">
    <location>
        <begin position="507"/>
        <end position="552"/>
    </location>
</feature>
<dbReference type="InterPro" id="IPR047589">
    <property type="entry name" value="DUF11_rpt"/>
</dbReference>
<evidence type="ECO:0000259" key="3">
    <source>
        <dbReference type="Pfam" id="PF19403"/>
    </source>
</evidence>
<organism evidence="5 6">
    <name type="scientific">Brucella pseudintermedia</name>
    <dbReference type="NCBI Taxonomy" id="370111"/>
    <lineage>
        <taxon>Bacteria</taxon>
        <taxon>Pseudomonadati</taxon>
        <taxon>Pseudomonadota</taxon>
        <taxon>Alphaproteobacteria</taxon>
        <taxon>Hyphomicrobiales</taxon>
        <taxon>Brucellaceae</taxon>
        <taxon>Brucella/Ochrobactrum group</taxon>
        <taxon>Brucella</taxon>
    </lineage>
</organism>
<keyword evidence="6" id="KW-1185">Reference proteome</keyword>
<feature type="domain" description="DUF7507" evidence="4">
    <location>
        <begin position="1585"/>
        <end position="1691"/>
    </location>
</feature>
<feature type="compositionally biased region" description="Low complexity" evidence="1">
    <location>
        <begin position="1557"/>
        <end position="1574"/>
    </location>
</feature>
<feature type="domain" description="DUF7507" evidence="4">
    <location>
        <begin position="1110"/>
        <end position="1217"/>
    </location>
</feature>
<dbReference type="Pfam" id="PF01345">
    <property type="entry name" value="DUF11"/>
    <property type="match status" value="1"/>
</dbReference>
<feature type="region of interest" description="Disordered" evidence="1">
    <location>
        <begin position="276"/>
        <end position="304"/>
    </location>
</feature>
<feature type="region of interest" description="Disordered" evidence="1">
    <location>
        <begin position="615"/>
        <end position="645"/>
    </location>
</feature>
<dbReference type="Proteomes" id="UP001058739">
    <property type="component" value="Chromosome 02"/>
</dbReference>
<dbReference type="InterPro" id="IPR001434">
    <property type="entry name" value="OmcB-like_DUF11"/>
</dbReference>
<dbReference type="SUPFAM" id="SSF117074">
    <property type="entry name" value="Hypothetical protein PA1324"/>
    <property type="match status" value="1"/>
</dbReference>
<reference evidence="5" key="1">
    <citation type="submission" date="2022-06" db="EMBL/GenBank/DDBJ databases">
        <title>Complete Genome Sequence of Deoxynivalenol-bioadsorption Ochrobactrum pseudintermedium ASAG-D25.</title>
        <authorList>
            <person name="Wang N."/>
        </authorList>
    </citation>
    <scope>NUCLEOTIDE SEQUENCE</scope>
    <source>
        <strain evidence="5">ASAG-D25</strain>
    </source>
</reference>
<evidence type="ECO:0000256" key="1">
    <source>
        <dbReference type="SAM" id="MobiDB-lite"/>
    </source>
</evidence>
<dbReference type="SMART" id="SM00710">
    <property type="entry name" value="PbH1"/>
    <property type="match status" value="9"/>
</dbReference>
<accession>A0ABY5UHX0</accession>
<name>A0ABY5UHX0_9HYPH</name>
<feature type="domain" description="DUF7507" evidence="4">
    <location>
        <begin position="1468"/>
        <end position="1572"/>
    </location>
</feature>
<feature type="domain" description="DUF11" evidence="2">
    <location>
        <begin position="1837"/>
        <end position="1945"/>
    </location>
</feature>
<dbReference type="Pfam" id="PF24346">
    <property type="entry name" value="DUF7507"/>
    <property type="match status" value="14"/>
</dbReference>
<feature type="region of interest" description="Disordered" evidence="1">
    <location>
        <begin position="739"/>
        <end position="759"/>
    </location>
</feature>
<evidence type="ECO:0000259" key="2">
    <source>
        <dbReference type="Pfam" id="PF01345"/>
    </source>
</evidence>
<dbReference type="EMBL" id="CP099968">
    <property type="protein sequence ID" value="UWL62949.1"/>
    <property type="molecule type" value="Genomic_DNA"/>
</dbReference>
<feature type="domain" description="DUF7507" evidence="4">
    <location>
        <begin position="1706"/>
        <end position="1821"/>
    </location>
</feature>
<feature type="domain" description="DUF7507" evidence="4">
    <location>
        <begin position="998"/>
        <end position="1098"/>
    </location>
</feature>
<dbReference type="InterPro" id="IPR006626">
    <property type="entry name" value="PbH1"/>
</dbReference>
<feature type="domain" description="DUF7507" evidence="4">
    <location>
        <begin position="885"/>
        <end position="985"/>
    </location>
</feature>
<dbReference type="PANTHER" id="PTHR34819">
    <property type="entry name" value="LARGE CYSTEINE-RICH PERIPLASMIC PROTEIN OMCB"/>
    <property type="match status" value="1"/>
</dbReference>
<feature type="compositionally biased region" description="Low complexity" evidence="1">
    <location>
        <begin position="507"/>
        <end position="518"/>
    </location>
</feature>
<sequence length="2156" mass="222700">MSYYADNSVYQVWVNGVAQNIRSNFGAADPYFYGGFRAGGDARGTLDKNWKTGLNTIVVQVKSAGPTGFMAQINSEAICQPKLTLRKEVINDQKGTAVPTEFTLRATGKAPLANSIQGFMGDAAITNASVPAGSYALAEDNKPGYLASAYSCSVDGSAAQPLTNGELALANGQNAICTIVNDDQNPKLTIQKTGTLNDTDGDGLIDAGETITYSFRIENTGDVPLTNVTVKDSLLDAAGISVTPGPQTVQPGGSVVFTATYTPNQTEIDAGVVTNTATATGTPPSGDPIESDPDTANVPPDRTPGLTIEKIGTLNDLDGDGLIDSGETITYAFVVTNTGAVTLSGVTVEDPLVAVDEAPQTLAPGGKFTFHGTYTPSQTDINSGNVVNTATATGTPPSGEPFTSDPDTVTVPPDQTPRLTIDKTGVLQDQDGDGLVDAGEQIVYSFLVRNTGNVTLTDVTVNDSLLAAEGISVTPGPQTLAPGEEATFTATYTASQDKIDAGRVTNTATATGTTPSGASHESAPDTEIVPPDQTPGLTIDKKGTLNDTNGNNLVDPGESITYTFLVRNSGAVTLTDVTVNDPMLAKAGVAVNPGPQTLAPNGSVTFSVTYTPSQDEIDSGQVTNTATATGKTPTGTAVESEPDTELVPPARNAGLTIKKTGTLDDKDGDGLIDPDETIRYSFLVTNTGAVTLSNVTVNDSKVTVIEGPQTLAPGESFTFTAAPYLSSTQEIDAGRVENTATASGETPTGDPVESDPDTAIVPPDRAAGLSLEKTGTLNDLDGDNLIDLGESITYTFIVRNTGNVTLTNVTVDDAMLTGAGVSLSPGPQTLAPGGTATFTATYQPQQSDIDAGMVSNTATAMGNNPDGDPVESAPDTAVVPPDRTPGLTIDKIGTLQDQDGDGLVDLGETISYAFLVKNTGNVTLKDVTVEDAKVTVIEGPQTLAPGGTFTFHANYTPVQEEIDAGQVVNTATAIGTPPSGPIVRSEPDTELVPPDLVPGLTIDKQGALNDSNGNGLLDLGETISYSFLVRNTGSVTLKNVTVKDPLVQVTEEPQTLGPRGTFTFHGSYTPTQADIDAGKLENTATATGVTPSGGTIESAPDTVIITADIAPGLTIDKQGELNDLNGNNVADAGEQVTYTFTVKNTGKVTMTNVGVDDPMLARNGVRISPASVQTLAPGAEATFTAVYTVVQADVDGGKVENSATGKGMPPTGELITSPPDTVIVPPDRAPGLEIRKTGLLNDQDGDNLVDEGETITYTFVVKNTGKVTMTDVSVDDPMLARYGVAISPASVATLAPGAEATFTATYTAVQADIDGGKVENTATGTGTPPTGDPIVSPPDTVIVPPDQTSGMTIEKTGTLNDKDGDGLLDQGETISYSFLVRNTGNVTLTNVTVNDPLLANAGIAVSPGPQTLAPGGTATFTATYQPTQADIDAGKVENTATGTGTPPTGEPIVSPPDTVLVPPDQTSGITIEKTGTLNDKDGDGLLDQDETISYSFLVRNTGNVTLTNVTVNDPLLANAGIAVSPGPQTLAPGASVTFTATYQPTQAEIDAGKVENTATGTGTPPTGVPIVSPPDTVVVPPDETASMTIDKEGELDDRNGNGLIDPGESIAYTFVVKNTGAVTLSNVAVDDPLLANAGVAIEPASVASLAPGAEATFRATYQPTQADIEAGAVINTATGTGTPPTGVPVVSPPDKVVVPPVELSRLEIEKTGKFNDNDNNGYASLGDTITYSFKITNTGGQVLQNVSPVDEGPTFNGKTASGKLSAYTPASVTLQPHGVQVFTATYALTQEDIDNAAGVTDGMVNSATVQGTVEGGGSVPSTTSTSNITIPPAKPADITIIKQAGLRQIKRGEKAPFTIRVTNHSTGNAGLVSVTDLMPSGFRYVDGSATVDGVAVTPVINGQRVRFDNVVLGPNTEVVIRLQMLALSSAGPGKHTNKATVTGLDGNRLAPEARADIEIAIEPVFDCGDIVGKVFDDLNRNGYQDDGEPGLPGVRIATVRGSLVTTDKHGRFHVACADLPDNRIGSNFIMKLDTRTLPAGYRLTTENPRVIRLTAGKMSKLNFGASIGRVVRLDLTDAAFEPATATLKPKWQKGIDRLIEALESEPSTLRIGYGAASDAKLARKRIEAIEKDIAERWKSVRGRYELTIETRVEAGQ</sequence>
<dbReference type="InterPro" id="IPR051172">
    <property type="entry name" value="Chlamydia_OmcB"/>
</dbReference>
<feature type="region of interest" description="Disordered" evidence="1">
    <location>
        <begin position="1555"/>
        <end position="1574"/>
    </location>
</feature>
<dbReference type="NCBIfam" id="TIGR01451">
    <property type="entry name" value="B_ant_repeat"/>
    <property type="match status" value="14"/>
</dbReference>
<dbReference type="RefSeq" id="WP_259698321.1">
    <property type="nucleotide sequence ID" value="NZ_CP099968.1"/>
</dbReference>
<feature type="domain" description="DUF7507" evidence="4">
    <location>
        <begin position="768"/>
        <end position="872"/>
    </location>
</feature>
<feature type="compositionally biased region" description="Low complexity" evidence="1">
    <location>
        <begin position="623"/>
        <end position="637"/>
    </location>
</feature>
<feature type="domain" description="DUF7507" evidence="4">
    <location>
        <begin position="304"/>
        <end position="404"/>
    </location>
</feature>
<evidence type="ECO:0008006" key="7">
    <source>
        <dbReference type="Google" id="ProtNLM"/>
    </source>
</evidence>
<gene>
    <name evidence="5" type="ORF">NIK97_15740</name>
</gene>
<feature type="domain" description="DUF7507" evidence="4">
    <location>
        <begin position="1230"/>
        <end position="1336"/>
    </location>
</feature>
<dbReference type="Gene3D" id="2.60.40.10">
    <property type="entry name" value="Immunoglobulins"/>
    <property type="match status" value="12"/>
</dbReference>
<evidence type="ECO:0000313" key="6">
    <source>
        <dbReference type="Proteomes" id="UP001058739"/>
    </source>
</evidence>
<dbReference type="InterPro" id="IPR055354">
    <property type="entry name" value="DUF7507"/>
</dbReference>
<feature type="domain" description="SpaA-like prealbumin fold" evidence="3">
    <location>
        <begin position="82"/>
        <end position="179"/>
    </location>
</feature>
<dbReference type="Pfam" id="PF19403">
    <property type="entry name" value="SpaA_2"/>
    <property type="match status" value="1"/>
</dbReference>
<evidence type="ECO:0000313" key="5">
    <source>
        <dbReference type="EMBL" id="UWL62949.1"/>
    </source>
</evidence>
<evidence type="ECO:0000259" key="4">
    <source>
        <dbReference type="Pfam" id="PF24346"/>
    </source>
</evidence>
<feature type="domain" description="DUF7507" evidence="4">
    <location>
        <begin position="185"/>
        <end position="291"/>
    </location>
</feature>
<dbReference type="InterPro" id="IPR013783">
    <property type="entry name" value="Ig-like_fold"/>
</dbReference>
<protein>
    <recommendedName>
        <fullName evidence="7">DUF11 domain-containing protein</fullName>
    </recommendedName>
</protein>
<dbReference type="PANTHER" id="PTHR34819:SF3">
    <property type="entry name" value="CELL SURFACE PROTEIN"/>
    <property type="match status" value="1"/>
</dbReference>
<proteinExistence type="predicted"/>
<feature type="domain" description="DUF7507" evidence="4">
    <location>
        <begin position="654"/>
        <end position="754"/>
    </location>
</feature>
<dbReference type="InterPro" id="IPR045826">
    <property type="entry name" value="SpaA_PFL_dom_2"/>
</dbReference>
<feature type="domain" description="DUF7507" evidence="4">
    <location>
        <begin position="1350"/>
        <end position="1454"/>
    </location>
</feature>
<feature type="domain" description="DUF7507" evidence="4">
    <location>
        <begin position="535"/>
        <end position="640"/>
    </location>
</feature>